<keyword evidence="1" id="KW-0732">Signal</keyword>
<dbReference type="Proteomes" id="UP000619033">
    <property type="component" value="Unassembled WGS sequence"/>
</dbReference>
<evidence type="ECO:0000313" key="2">
    <source>
        <dbReference type="EMBL" id="MBL4927116.1"/>
    </source>
</evidence>
<feature type="chain" id="PRO_5035149609" evidence="1">
    <location>
        <begin position="24"/>
        <end position="86"/>
    </location>
</feature>
<dbReference type="AlphaFoldDB" id="A0A8J7MNL5"/>
<proteinExistence type="predicted"/>
<dbReference type="InterPro" id="IPR009780">
    <property type="entry name" value="DUF1344"/>
</dbReference>
<protein>
    <submittedName>
        <fullName evidence="2">DUF1344 domain-containing protein</fullName>
    </submittedName>
</protein>
<evidence type="ECO:0000256" key="1">
    <source>
        <dbReference type="SAM" id="SignalP"/>
    </source>
</evidence>
<comment type="caution">
    <text evidence="2">The sequence shown here is derived from an EMBL/GenBank/DDBJ whole genome shotgun (WGS) entry which is preliminary data.</text>
</comment>
<feature type="signal peptide" evidence="1">
    <location>
        <begin position="1"/>
        <end position="23"/>
    </location>
</feature>
<sequence>MRKTIFSTITLVAALATAGVAMAAPTVTLGTIKALDAKTHTVTLADGSVYQLPKGFKAEAFKAGEKVKITWEMKGKAHEASAMTAG</sequence>
<dbReference type="Pfam" id="PF07076">
    <property type="entry name" value="DUF1344"/>
    <property type="match status" value="1"/>
</dbReference>
<accession>A0A8J7MNL5</accession>
<gene>
    <name evidence="2" type="ORF">JI744_03260</name>
</gene>
<organism evidence="2 3">
    <name type="scientific">Fuscibacter oryzae</name>
    <dbReference type="NCBI Taxonomy" id="2803939"/>
    <lineage>
        <taxon>Bacteria</taxon>
        <taxon>Pseudomonadati</taxon>
        <taxon>Pseudomonadota</taxon>
        <taxon>Alphaproteobacteria</taxon>
        <taxon>Rhodobacterales</taxon>
        <taxon>Paracoccaceae</taxon>
        <taxon>Fuscibacter</taxon>
    </lineage>
</organism>
<evidence type="ECO:0000313" key="3">
    <source>
        <dbReference type="Proteomes" id="UP000619033"/>
    </source>
</evidence>
<dbReference type="RefSeq" id="WP_202658272.1">
    <property type="nucleotide sequence ID" value="NZ_JAESVP010000002.1"/>
</dbReference>
<reference evidence="2" key="1">
    <citation type="submission" date="2021-01" db="EMBL/GenBank/DDBJ databases">
        <title>Genome seq and assembly of Tabrizicola sp. KVB23.</title>
        <authorList>
            <person name="Chhetri G."/>
        </authorList>
    </citation>
    <scope>NUCLEOTIDE SEQUENCE</scope>
    <source>
        <strain evidence="2">KVB23</strain>
    </source>
</reference>
<name>A0A8J7MNL5_9RHOB</name>
<dbReference type="EMBL" id="JAESVP010000002">
    <property type="protein sequence ID" value="MBL4927116.1"/>
    <property type="molecule type" value="Genomic_DNA"/>
</dbReference>
<keyword evidence="3" id="KW-1185">Reference proteome</keyword>